<evidence type="ECO:0000313" key="3">
    <source>
        <dbReference type="Proteomes" id="UP000274661"/>
    </source>
</evidence>
<dbReference type="NCBIfam" id="TIGR02976">
    <property type="entry name" value="phageshock_pspB"/>
    <property type="match status" value="1"/>
</dbReference>
<reference evidence="2 3" key="1">
    <citation type="submission" date="2018-12" db="EMBL/GenBank/DDBJ databases">
        <title>Sphingomonas sp. HMF7854 Genome sequencing and assembly.</title>
        <authorList>
            <person name="Cha I."/>
            <person name="Kang H."/>
            <person name="Kim H."/>
            <person name="Kang J."/>
            <person name="Joh K."/>
        </authorList>
    </citation>
    <scope>NUCLEOTIDE SEQUENCE [LARGE SCALE GENOMIC DNA]</scope>
    <source>
        <strain evidence="2 3">HMF7854</strain>
    </source>
</reference>
<keyword evidence="1" id="KW-0812">Transmembrane</keyword>
<feature type="transmembrane region" description="Helical" evidence="1">
    <location>
        <begin position="6"/>
        <end position="26"/>
    </location>
</feature>
<organism evidence="2 3">
    <name type="scientific">Sphingomonas ginkgonis</name>
    <dbReference type="NCBI Taxonomy" id="2315330"/>
    <lineage>
        <taxon>Bacteria</taxon>
        <taxon>Pseudomonadati</taxon>
        <taxon>Pseudomonadota</taxon>
        <taxon>Alphaproteobacteria</taxon>
        <taxon>Sphingomonadales</taxon>
        <taxon>Sphingomonadaceae</taxon>
        <taxon>Sphingomonas</taxon>
    </lineage>
</organism>
<sequence length="99" mass="11657">MEEVFVPLIAITVLFLGLPWLIFHYVTKWKSSAKLTDSDEKLLDELHEMARRLDDRLCSIERIMNAENPGWRQQCLPDNSVDAIRAELERSRAMQETRR</sequence>
<evidence type="ECO:0000313" key="2">
    <source>
        <dbReference type="EMBL" id="RST30741.1"/>
    </source>
</evidence>
<comment type="caution">
    <text evidence="2">The sequence shown here is derived from an EMBL/GenBank/DDBJ whole genome shotgun (WGS) entry which is preliminary data.</text>
</comment>
<keyword evidence="3" id="KW-1185">Reference proteome</keyword>
<dbReference type="OrthoDB" id="7365677at2"/>
<dbReference type="Pfam" id="PF06667">
    <property type="entry name" value="PspB"/>
    <property type="match status" value="1"/>
</dbReference>
<evidence type="ECO:0000256" key="1">
    <source>
        <dbReference type="SAM" id="Phobius"/>
    </source>
</evidence>
<dbReference type="InterPro" id="IPR009554">
    <property type="entry name" value="Phageshock_PspB"/>
</dbReference>
<name>A0A3R9YIM9_9SPHN</name>
<dbReference type="RefSeq" id="WP_126718575.1">
    <property type="nucleotide sequence ID" value="NZ_RWJF01000001.1"/>
</dbReference>
<dbReference type="AlphaFoldDB" id="A0A3R9YIM9"/>
<keyword evidence="1" id="KW-0472">Membrane</keyword>
<protein>
    <submittedName>
        <fullName evidence="2">Envelope stress response membrane protein PspB</fullName>
    </submittedName>
</protein>
<dbReference type="GO" id="GO:0006355">
    <property type="term" value="P:regulation of DNA-templated transcription"/>
    <property type="evidence" value="ECO:0007669"/>
    <property type="project" value="InterPro"/>
</dbReference>
<proteinExistence type="predicted"/>
<accession>A0A3R9YIM9</accession>
<dbReference type="EMBL" id="RWJF01000001">
    <property type="protein sequence ID" value="RST30741.1"/>
    <property type="molecule type" value="Genomic_DNA"/>
</dbReference>
<keyword evidence="1" id="KW-1133">Transmembrane helix</keyword>
<gene>
    <name evidence="2" type="primary">pspB</name>
    <name evidence="2" type="ORF">HMF7854_07770</name>
</gene>
<dbReference type="Proteomes" id="UP000274661">
    <property type="component" value="Unassembled WGS sequence"/>
</dbReference>
<dbReference type="GO" id="GO:0009271">
    <property type="term" value="P:phage shock"/>
    <property type="evidence" value="ECO:0007669"/>
    <property type="project" value="InterPro"/>
</dbReference>